<evidence type="ECO:0000256" key="1">
    <source>
        <dbReference type="SAM" id="Phobius"/>
    </source>
</evidence>
<evidence type="ECO:0000313" key="3">
    <source>
        <dbReference type="Proteomes" id="UP000588277"/>
    </source>
</evidence>
<keyword evidence="1" id="KW-1133">Transmembrane helix</keyword>
<dbReference type="RefSeq" id="WP_169275994.1">
    <property type="nucleotide sequence ID" value="NZ_JAAIIH010000012.1"/>
</dbReference>
<reference evidence="2 3" key="1">
    <citation type="submission" date="2020-02" db="EMBL/GenBank/DDBJ databases">
        <title>Characterization of phylogenetic diversity of novel bifidobacterial species isolated in Czech ZOOs.</title>
        <authorList>
            <person name="Lugli G.A."/>
            <person name="Vera N.B."/>
            <person name="Ventura M."/>
        </authorList>
    </citation>
    <scope>NUCLEOTIDE SEQUENCE [LARGE SCALE GENOMIC DNA]</scope>
    <source>
        <strain evidence="2 3">DSM 109958</strain>
    </source>
</reference>
<keyword evidence="1" id="KW-0472">Membrane</keyword>
<feature type="transmembrane region" description="Helical" evidence="1">
    <location>
        <begin position="78"/>
        <end position="99"/>
    </location>
</feature>
<proteinExistence type="predicted"/>
<gene>
    <name evidence="2" type="ORF">G1C96_1495</name>
</gene>
<dbReference type="Proteomes" id="UP000588277">
    <property type="component" value="Unassembled WGS sequence"/>
</dbReference>
<feature type="transmembrane region" description="Helical" evidence="1">
    <location>
        <begin position="46"/>
        <end position="72"/>
    </location>
</feature>
<sequence>MADETTGNAGDTADETLYGPYSFAVDYEGYRRWYASRGLKELRKGFLIFTGFSTVFMLAGLTCLILLIAGVIDASQRTGVTILFAFCLVQWLLALLGLARPRLVLASQRSLAKRWFEARGVNVEALELAQPDVRQWNVLMRGRVTPLGFEERLADGYDVRLPFAVLDPRAELVDGALCYRVAADRQGVTLWSLLDREIHFAAGLVNGTVVVPTDGMPDVKGFRSDVAGRIAAQREAVVRESTAAVASGRGGSSPVIDAIVDWCA</sequence>
<dbReference type="EMBL" id="JAAIIH010000012">
    <property type="protein sequence ID" value="NMN00914.1"/>
    <property type="molecule type" value="Genomic_DNA"/>
</dbReference>
<keyword evidence="3" id="KW-1185">Reference proteome</keyword>
<comment type="caution">
    <text evidence="2">The sequence shown here is derived from an EMBL/GenBank/DDBJ whole genome shotgun (WGS) entry which is preliminary data.</text>
</comment>
<dbReference type="AlphaFoldDB" id="A0A7Y0F2M3"/>
<keyword evidence="1" id="KW-0812">Transmembrane</keyword>
<evidence type="ECO:0008006" key="4">
    <source>
        <dbReference type="Google" id="ProtNLM"/>
    </source>
</evidence>
<name>A0A7Y0F2M3_9BIFI</name>
<organism evidence="2 3">
    <name type="scientific">Bifidobacterium moraviense</name>
    <dbReference type="NCBI Taxonomy" id="2675323"/>
    <lineage>
        <taxon>Bacteria</taxon>
        <taxon>Bacillati</taxon>
        <taxon>Actinomycetota</taxon>
        <taxon>Actinomycetes</taxon>
        <taxon>Bifidobacteriales</taxon>
        <taxon>Bifidobacteriaceae</taxon>
        <taxon>Bifidobacterium</taxon>
    </lineage>
</organism>
<evidence type="ECO:0000313" key="2">
    <source>
        <dbReference type="EMBL" id="NMN00914.1"/>
    </source>
</evidence>
<protein>
    <recommendedName>
        <fullName evidence="4">DUF3137 domain-containing protein</fullName>
    </recommendedName>
</protein>
<accession>A0A7Y0F2M3</accession>